<dbReference type="InterPro" id="IPR018170">
    <property type="entry name" value="Aldo/ket_reductase_CS"/>
</dbReference>
<protein>
    <submittedName>
        <fullName evidence="2">Putative methylecgonone reductase</fullName>
        <ecNumber evidence="2">1.1.1.334</ecNumber>
    </submittedName>
</protein>
<evidence type="ECO:0000313" key="3">
    <source>
        <dbReference type="Proteomes" id="UP000265566"/>
    </source>
</evidence>
<keyword evidence="2" id="KW-0560">Oxidoreductase</keyword>
<dbReference type="PROSITE" id="PS00798">
    <property type="entry name" value="ALDOKETO_REDUCTASE_1"/>
    <property type="match status" value="1"/>
</dbReference>
<dbReference type="InterPro" id="IPR036812">
    <property type="entry name" value="NAD(P)_OxRdtase_dom_sf"/>
</dbReference>
<dbReference type="Pfam" id="PF00248">
    <property type="entry name" value="Aldo_ket_red"/>
    <property type="match status" value="1"/>
</dbReference>
<gene>
    <name evidence="2" type="ORF">MtrunA17_Chr4g0036251</name>
</gene>
<evidence type="ECO:0000259" key="1">
    <source>
        <dbReference type="Pfam" id="PF00248"/>
    </source>
</evidence>
<sequence>METKKVPEVVLNSGKKMPMIGFGTGTTPPQQIMLDAIDIGYRHFDTAALYGTEEPLGQAVSKALELGLVKNRDELFITSKLWCTDAQHDLVLPALKTTLKQA</sequence>
<dbReference type="EC" id="1.1.1.334" evidence="2"/>
<reference evidence="3" key="1">
    <citation type="journal article" date="2018" name="Nat. Plants">
        <title>Whole-genome landscape of Medicago truncatula symbiotic genes.</title>
        <authorList>
            <person name="Pecrix Y."/>
            <person name="Staton S.E."/>
            <person name="Sallet E."/>
            <person name="Lelandais-Briere C."/>
            <person name="Moreau S."/>
            <person name="Carrere S."/>
            <person name="Blein T."/>
            <person name="Jardinaud M.F."/>
            <person name="Latrasse D."/>
            <person name="Zouine M."/>
            <person name="Zahm M."/>
            <person name="Kreplak J."/>
            <person name="Mayjonade B."/>
            <person name="Satge C."/>
            <person name="Perez M."/>
            <person name="Cauet S."/>
            <person name="Marande W."/>
            <person name="Chantry-Darmon C."/>
            <person name="Lopez-Roques C."/>
            <person name="Bouchez O."/>
            <person name="Berard A."/>
            <person name="Debelle F."/>
            <person name="Munos S."/>
            <person name="Bendahmane A."/>
            <person name="Berges H."/>
            <person name="Niebel A."/>
            <person name="Buitink J."/>
            <person name="Frugier F."/>
            <person name="Benhamed M."/>
            <person name="Crespi M."/>
            <person name="Gouzy J."/>
            <person name="Gamas P."/>
        </authorList>
    </citation>
    <scope>NUCLEOTIDE SEQUENCE [LARGE SCALE GENOMIC DNA]</scope>
    <source>
        <strain evidence="3">cv. Jemalong A17</strain>
    </source>
</reference>
<feature type="domain" description="NADP-dependent oxidoreductase" evidence="1">
    <location>
        <begin position="30"/>
        <end position="100"/>
    </location>
</feature>
<name>A0A396I701_MEDTR</name>
<comment type="caution">
    <text evidence="2">The sequence shown here is derived from an EMBL/GenBank/DDBJ whole genome shotgun (WGS) entry which is preliminary data.</text>
</comment>
<dbReference type="PANTHER" id="PTHR11732">
    <property type="entry name" value="ALDO/KETO REDUCTASE"/>
    <property type="match status" value="1"/>
</dbReference>
<dbReference type="InterPro" id="IPR020471">
    <property type="entry name" value="AKR"/>
</dbReference>
<dbReference type="SUPFAM" id="SSF51430">
    <property type="entry name" value="NAD(P)-linked oxidoreductase"/>
    <property type="match status" value="1"/>
</dbReference>
<dbReference type="InterPro" id="IPR023210">
    <property type="entry name" value="NADP_OxRdtase_dom"/>
</dbReference>
<dbReference type="AlphaFoldDB" id="A0A396I701"/>
<accession>A0A396I701</accession>
<dbReference type="Gramene" id="rna23863">
    <property type="protein sequence ID" value="RHN61399.1"/>
    <property type="gene ID" value="gene23863"/>
</dbReference>
<dbReference type="Gene3D" id="3.20.20.100">
    <property type="entry name" value="NADP-dependent oxidoreductase domain"/>
    <property type="match status" value="1"/>
</dbReference>
<dbReference type="Proteomes" id="UP000265566">
    <property type="component" value="Chromosome 4"/>
</dbReference>
<dbReference type="EMBL" id="PSQE01000004">
    <property type="protein sequence ID" value="RHN61399.1"/>
    <property type="molecule type" value="Genomic_DNA"/>
</dbReference>
<dbReference type="GO" id="GO:0016491">
    <property type="term" value="F:oxidoreductase activity"/>
    <property type="evidence" value="ECO:0007669"/>
    <property type="project" value="UniProtKB-KW"/>
</dbReference>
<evidence type="ECO:0000313" key="2">
    <source>
        <dbReference type="EMBL" id="RHN61399.1"/>
    </source>
</evidence>
<proteinExistence type="predicted"/>
<organism evidence="2 3">
    <name type="scientific">Medicago truncatula</name>
    <name type="common">Barrel medic</name>
    <name type="synonym">Medicago tribuloides</name>
    <dbReference type="NCBI Taxonomy" id="3880"/>
    <lineage>
        <taxon>Eukaryota</taxon>
        <taxon>Viridiplantae</taxon>
        <taxon>Streptophyta</taxon>
        <taxon>Embryophyta</taxon>
        <taxon>Tracheophyta</taxon>
        <taxon>Spermatophyta</taxon>
        <taxon>Magnoliopsida</taxon>
        <taxon>eudicotyledons</taxon>
        <taxon>Gunneridae</taxon>
        <taxon>Pentapetalae</taxon>
        <taxon>rosids</taxon>
        <taxon>fabids</taxon>
        <taxon>Fabales</taxon>
        <taxon>Fabaceae</taxon>
        <taxon>Papilionoideae</taxon>
        <taxon>50 kb inversion clade</taxon>
        <taxon>NPAAA clade</taxon>
        <taxon>Hologalegina</taxon>
        <taxon>IRL clade</taxon>
        <taxon>Trifolieae</taxon>
        <taxon>Medicago</taxon>
    </lineage>
</organism>